<accession>A0A7U2MEA6</accession>
<feature type="compositionally biased region" description="Polar residues" evidence="1">
    <location>
        <begin position="36"/>
        <end position="48"/>
    </location>
</feature>
<gene>
    <name evidence="2" type="ORF">F9C07_2099777</name>
</gene>
<sequence>MASAYQCAKPLVIQSSTEQAYETQCKAHIFGLSASRRNTPLNTSQSRPTQHRDAASSGHARKTKDIISHPVIYNIEPPRYRFVDVTQAKAVGMQLHGSRKEMERAYKARLKRREKMNNVGFNNGKGNNAKGSTPDTLDGDEATVAFPNWDSRTQTLEPGTYCRACTYNWEEGKADDWRRIAQAWDLHPPSREAYYRALMKAGLPQHFLNCPAVRANYGFRIKEAGLHKRDETYFIVHPKKRL</sequence>
<feature type="region of interest" description="Disordered" evidence="1">
    <location>
        <begin position="36"/>
        <end position="63"/>
    </location>
</feature>
<reference evidence="3" key="1">
    <citation type="journal article" date="2021" name="G3 (Bethesda)">
        <title>Chromosome assembled and annotated genome sequence of Aspergillus flavus NRRL 3357.</title>
        <authorList>
            <person name="Skerker J.M."/>
            <person name="Pianalto K.M."/>
            <person name="Mondo S.J."/>
            <person name="Yang K."/>
            <person name="Arkin A.P."/>
            <person name="Keller N.P."/>
            <person name="Grigoriev I.V."/>
            <person name="Louise Glass N.L."/>
        </authorList>
    </citation>
    <scope>NUCLEOTIDE SEQUENCE [LARGE SCALE GENOMIC DNA]</scope>
    <source>
        <strain evidence="3">ATCC 200026 / FGSC A1120 / IAM 13836 / NRRL 3357 / JCM 12722 / SRRC 167</strain>
    </source>
</reference>
<evidence type="ECO:0000256" key="1">
    <source>
        <dbReference type="SAM" id="MobiDB-lite"/>
    </source>
</evidence>
<dbReference type="VEuPathDB" id="FungiDB:AFLA_007393"/>
<protein>
    <submittedName>
        <fullName evidence="2">Uncharacterized protein</fullName>
    </submittedName>
</protein>
<evidence type="ECO:0000313" key="3">
    <source>
        <dbReference type="Proteomes" id="UP000596276"/>
    </source>
</evidence>
<name>A0A7U2MEA6_ASPFN</name>
<organism evidence="2 3">
    <name type="scientific">Aspergillus flavus (strain ATCC 200026 / FGSC A1120 / IAM 13836 / NRRL 3357 / JCM 12722 / SRRC 167)</name>
    <dbReference type="NCBI Taxonomy" id="332952"/>
    <lineage>
        <taxon>Eukaryota</taxon>
        <taxon>Fungi</taxon>
        <taxon>Dikarya</taxon>
        <taxon>Ascomycota</taxon>
        <taxon>Pezizomycotina</taxon>
        <taxon>Eurotiomycetes</taxon>
        <taxon>Eurotiomycetidae</taxon>
        <taxon>Eurotiales</taxon>
        <taxon>Aspergillaceae</taxon>
        <taxon>Aspergillus</taxon>
        <taxon>Aspergillus subgen. Circumdati</taxon>
    </lineage>
</organism>
<dbReference type="EMBL" id="CP044622">
    <property type="protein sequence ID" value="QRD82113.1"/>
    <property type="molecule type" value="Genomic_DNA"/>
</dbReference>
<evidence type="ECO:0000313" key="2">
    <source>
        <dbReference type="EMBL" id="QRD82113.1"/>
    </source>
</evidence>
<keyword evidence="3" id="KW-1185">Reference proteome</keyword>
<dbReference type="VEuPathDB" id="FungiDB:F9C07_2099777"/>
<proteinExistence type="predicted"/>
<dbReference type="Proteomes" id="UP000596276">
    <property type="component" value="Chromosome 2"/>
</dbReference>
<dbReference type="AlphaFoldDB" id="A0A7U2MEA6"/>